<dbReference type="OrthoDB" id="2429015at2759"/>
<dbReference type="EMBL" id="CAJVPV010019463">
    <property type="protein sequence ID" value="CAG8711227.1"/>
    <property type="molecule type" value="Genomic_DNA"/>
</dbReference>
<organism evidence="1 2">
    <name type="scientific">Acaulospora morrowiae</name>
    <dbReference type="NCBI Taxonomy" id="94023"/>
    <lineage>
        <taxon>Eukaryota</taxon>
        <taxon>Fungi</taxon>
        <taxon>Fungi incertae sedis</taxon>
        <taxon>Mucoromycota</taxon>
        <taxon>Glomeromycotina</taxon>
        <taxon>Glomeromycetes</taxon>
        <taxon>Diversisporales</taxon>
        <taxon>Acaulosporaceae</taxon>
        <taxon>Acaulospora</taxon>
    </lineage>
</organism>
<name>A0A9N9HX66_9GLOM</name>
<proteinExistence type="predicted"/>
<keyword evidence="2" id="KW-1185">Reference proteome</keyword>
<feature type="non-terminal residue" evidence="1">
    <location>
        <position position="204"/>
    </location>
</feature>
<evidence type="ECO:0000313" key="1">
    <source>
        <dbReference type="EMBL" id="CAG8711227.1"/>
    </source>
</evidence>
<protein>
    <submittedName>
        <fullName evidence="1">2253_t:CDS:1</fullName>
    </submittedName>
</protein>
<dbReference type="AlphaFoldDB" id="A0A9N9HX66"/>
<evidence type="ECO:0000313" key="2">
    <source>
        <dbReference type="Proteomes" id="UP000789342"/>
    </source>
</evidence>
<gene>
    <name evidence="1" type="ORF">AMORRO_LOCUS12701</name>
</gene>
<comment type="caution">
    <text evidence="1">The sequence shown here is derived from an EMBL/GenBank/DDBJ whole genome shotgun (WGS) entry which is preliminary data.</text>
</comment>
<dbReference type="Proteomes" id="UP000789342">
    <property type="component" value="Unassembled WGS sequence"/>
</dbReference>
<reference evidence="1" key="1">
    <citation type="submission" date="2021-06" db="EMBL/GenBank/DDBJ databases">
        <authorList>
            <person name="Kallberg Y."/>
            <person name="Tangrot J."/>
            <person name="Rosling A."/>
        </authorList>
    </citation>
    <scope>NUCLEOTIDE SEQUENCE</scope>
    <source>
        <strain evidence="1">CL551</strain>
    </source>
</reference>
<sequence length="204" mass="24049">MTAVLRSNKFLDFKVPLSENVPHLYFKEVEAQHWQLRHYLSFCLKNDDPILPWSEVYYKWNRSVEFIAQNCTKNYPGSICGFCIELQNICETHEGMIINKYCKKMYEKFFQQNANLPSVERCRFIDSTIFSEQPQIENVEVIENEETKNVEYDINVKNILDESEIDSQEFGTVLANFGIYQRDVKNILTENEIMDLTPASEFVL</sequence>
<accession>A0A9N9HX66</accession>